<organism evidence="4 5">
    <name type="scientific">Lingula anatina</name>
    <name type="common">Brachiopod</name>
    <name type="synonym">Lingula unguis</name>
    <dbReference type="NCBI Taxonomy" id="7574"/>
    <lineage>
        <taxon>Eukaryota</taxon>
        <taxon>Metazoa</taxon>
        <taxon>Spiralia</taxon>
        <taxon>Lophotrochozoa</taxon>
        <taxon>Brachiopoda</taxon>
        <taxon>Linguliformea</taxon>
        <taxon>Lingulata</taxon>
        <taxon>Lingulida</taxon>
        <taxon>Linguloidea</taxon>
        <taxon>Lingulidae</taxon>
        <taxon>Lingula</taxon>
    </lineage>
</organism>
<dbReference type="AlphaFoldDB" id="A0A1S3HI13"/>
<dbReference type="FunCoup" id="A0A1S3HI13">
    <property type="interactions" value="8"/>
</dbReference>
<dbReference type="PRINTS" id="PR02043">
    <property type="entry name" value="CANCERSCCP1"/>
</dbReference>
<accession>A0A1S3HI13</accession>
<evidence type="ECO:0000256" key="1">
    <source>
        <dbReference type="ARBA" id="ARBA00024332"/>
    </source>
</evidence>
<proteinExistence type="inferred from homology"/>
<reference evidence="5" key="1">
    <citation type="submission" date="2025-08" db="UniProtKB">
        <authorList>
            <consortium name="RefSeq"/>
        </authorList>
    </citation>
    <scope>IDENTIFICATION</scope>
    <source>
        <tissue evidence="5">Gonads</tissue>
    </source>
</reference>
<dbReference type="STRING" id="7574.A0A1S3HI13"/>
<dbReference type="Proteomes" id="UP000085678">
    <property type="component" value="Unplaced"/>
</dbReference>
<dbReference type="GO" id="GO:0008017">
    <property type="term" value="F:microtubule binding"/>
    <property type="evidence" value="ECO:0007669"/>
    <property type="project" value="TreeGrafter"/>
</dbReference>
<dbReference type="InterPro" id="IPR023247">
    <property type="entry name" value="IC97/Dnai7-like"/>
</dbReference>
<feature type="region of interest" description="Disordered" evidence="2">
    <location>
        <begin position="273"/>
        <end position="366"/>
    </location>
</feature>
<dbReference type="GO" id="GO:0048487">
    <property type="term" value="F:beta-tubulin binding"/>
    <property type="evidence" value="ECO:0007669"/>
    <property type="project" value="TreeGrafter"/>
</dbReference>
<evidence type="ECO:0000313" key="5">
    <source>
        <dbReference type="RefSeq" id="XP_013385748.1"/>
    </source>
</evidence>
<dbReference type="InParanoid" id="A0A1S3HI13"/>
<feature type="region of interest" description="Disordered" evidence="2">
    <location>
        <begin position="424"/>
        <end position="455"/>
    </location>
</feature>
<dbReference type="GO" id="GO:0005930">
    <property type="term" value="C:axoneme"/>
    <property type="evidence" value="ECO:0007669"/>
    <property type="project" value="TreeGrafter"/>
</dbReference>
<dbReference type="GeneID" id="106155436"/>
<gene>
    <name evidence="5" type="primary">LOC106155436</name>
</gene>
<dbReference type="PANTHER" id="PTHR20929">
    <property type="entry name" value="LUNG ADENOMA SUSCEPTIBILITY 1-RELATED"/>
    <property type="match status" value="1"/>
</dbReference>
<evidence type="ECO:0000313" key="4">
    <source>
        <dbReference type="Proteomes" id="UP000085678"/>
    </source>
</evidence>
<dbReference type="Pfam" id="PF15927">
    <property type="entry name" value="Casc1_N"/>
    <property type="match status" value="1"/>
</dbReference>
<dbReference type="RefSeq" id="XP_013385748.1">
    <property type="nucleotide sequence ID" value="XM_013530294.1"/>
</dbReference>
<comment type="similarity">
    <text evidence="1">Belongs to the DNAI7 family.</text>
</comment>
<dbReference type="OrthoDB" id="297923at2759"/>
<feature type="domain" description="IC97/Casc1 N-terminal" evidence="3">
    <location>
        <begin position="27"/>
        <end position="229"/>
    </location>
</feature>
<sequence length="735" mass="84809">MPPKTPGSGKKMSKAEKEKLKKEEEERKAKEEEEERIRAEEEAAAQKERNKAEAAEKRRLEQEERARRATQLEDLNNILETNKATLDNIENERRKNAKWQRYMLCDGSPDPTIPGEINTYMNLWKEDSTRVQIEDVLVDSKQVLALISELEFLLEDTPAENIMDQEVNQFKATMSAMQTLLKEKLDRASHELLLRASELANPDTSNLEACYGDDMCTLCVWGNLSKNPRIKSFEFKEKGFQFELPKILTLSDCAVRLLHSKYDHLSYTTRSYTPRLKKTEEPEVEEAPPEQEEEKAEEGEKPEGEEKEEDEEDMEREKTEDLMAALRSGNIDGDDEEEKQDEKKDDEPEEEELPPEEDAKTPEPLVWEDFDDEDDVVDLRAYTPLGGVFNFNLLHLPPQPKSVKGWIMTTLVEPVLNPMDYVADNASAVPTPNKEEENKDKKDDQKEKKEEKPPIAISMRLPQDVYFCEEPQVARWDAPTKTWRLEGFSDNNYNEETKMLTFKTNYFTTFGLFQDSHVNMPFQSWEIRPRGMNKALFTLIAAIVELEIEIEEDKCCLGKPDDKPELQHLLNKWMSPQDLIKALKAAGINIFPAEDSSKYVSIQNKHPVTESNLYQQMAITASSMAYSWSKWNAEVADRDKIIIQGAECMKDEPLLEEDWGLFMATKKRTIKLKMSEFDEEFSDDHADGTNYHADLYHLVMEALSAEGQQKIKDTNYKFYNTVSTMLSATKVLTYA</sequence>
<feature type="compositionally biased region" description="Basic and acidic residues" evidence="2">
    <location>
        <begin position="433"/>
        <end position="453"/>
    </location>
</feature>
<feature type="compositionally biased region" description="Acidic residues" evidence="2">
    <location>
        <begin position="305"/>
        <end position="314"/>
    </location>
</feature>
<dbReference type="KEGG" id="lak:106155436"/>
<evidence type="ECO:0000259" key="3">
    <source>
        <dbReference type="Pfam" id="PF15927"/>
    </source>
</evidence>
<protein>
    <submittedName>
        <fullName evidence="5">Protein CASC1</fullName>
    </submittedName>
</protein>
<dbReference type="PANTHER" id="PTHR20929:SF11">
    <property type="entry name" value="DYNEIN AXONEMAL INTERMEDIATE CHAIN 7"/>
    <property type="match status" value="1"/>
</dbReference>
<feature type="compositionally biased region" description="Acidic residues" evidence="2">
    <location>
        <begin position="282"/>
        <end position="297"/>
    </location>
</feature>
<feature type="compositionally biased region" description="Basic and acidic residues" evidence="2">
    <location>
        <begin position="13"/>
        <end position="65"/>
    </location>
</feature>
<feature type="compositionally biased region" description="Acidic residues" evidence="2">
    <location>
        <begin position="347"/>
        <end position="356"/>
    </location>
</feature>
<feature type="region of interest" description="Disordered" evidence="2">
    <location>
        <begin position="1"/>
        <end position="65"/>
    </location>
</feature>
<keyword evidence="4" id="KW-1185">Reference proteome</keyword>
<evidence type="ECO:0000256" key="2">
    <source>
        <dbReference type="SAM" id="MobiDB-lite"/>
    </source>
</evidence>
<dbReference type="InterPro" id="IPR031826">
    <property type="entry name" value="IC97/Casc1_N"/>
</dbReference>
<name>A0A1S3HI13_LINAN</name>